<keyword evidence="10" id="KW-1185">Reference proteome</keyword>
<keyword evidence="5 7" id="KW-0472">Membrane</keyword>
<evidence type="ECO:0000313" key="9">
    <source>
        <dbReference type="EMBL" id="EIJ33645.1"/>
    </source>
</evidence>
<keyword evidence="4 7" id="KW-1133">Transmembrane helix</keyword>
<comment type="subcellular location">
    <subcellularLocation>
        <location evidence="1">Cell membrane</location>
        <topology evidence="1">Multi-pass membrane protein</topology>
    </subcellularLocation>
    <subcellularLocation>
        <location evidence="6">Membrane</location>
        <topology evidence="6">Multi-pass membrane protein</topology>
    </subcellularLocation>
</comment>
<evidence type="ECO:0000256" key="3">
    <source>
        <dbReference type="ARBA" id="ARBA00022692"/>
    </source>
</evidence>
<sequence length="309" mass="34349" precursor="true">MLKPIKTRYYLTLLQMLVVLFLLGVFVLLNKDQVTHFFYSTQAGQLGLVLNGVILLIFLIGLVRMILMFLGFTREQEVLQRFLKRVEEGAPNPTHDLPDSAMIVDRYRAVQTIARQHAEVNQAALASTLAASQSTQFTLVRFVHNILILSGVFGTVVSLSIALMGAAGLLNSPENMQQMGTIVGGMSNALSTTITAIVCYVFFAYFHLRLQDARTQLLANVENLTTLYILPRFKHAENSMLHDVAVLTAELRRAAEAIHLIQDRFLHAGERLQLAADDLQTAVAQSGGNIQIIRDSIREGFRLDDKPKG</sequence>
<evidence type="ECO:0000256" key="5">
    <source>
        <dbReference type="ARBA" id="ARBA00023136"/>
    </source>
</evidence>
<evidence type="ECO:0000256" key="2">
    <source>
        <dbReference type="ARBA" id="ARBA00022475"/>
    </source>
</evidence>
<evidence type="ECO:0000313" key="10">
    <source>
        <dbReference type="Proteomes" id="UP000005317"/>
    </source>
</evidence>
<dbReference type="Pfam" id="PF01618">
    <property type="entry name" value="MotA_ExbB"/>
    <property type="match status" value="1"/>
</dbReference>
<dbReference type="InterPro" id="IPR002898">
    <property type="entry name" value="MotA_ExbB_proton_chnl"/>
</dbReference>
<proteinExistence type="inferred from homology"/>
<protein>
    <recommendedName>
        <fullName evidence="8">MotA/TolQ/ExbB proton channel domain-containing protein</fullName>
    </recommendedName>
</protein>
<evidence type="ECO:0000256" key="6">
    <source>
        <dbReference type="RuleBase" id="RU004057"/>
    </source>
</evidence>
<evidence type="ECO:0000256" key="4">
    <source>
        <dbReference type="ARBA" id="ARBA00022989"/>
    </source>
</evidence>
<comment type="similarity">
    <text evidence="6">Belongs to the exbB/tolQ family.</text>
</comment>
<keyword evidence="6" id="KW-0813">Transport</keyword>
<gene>
    <name evidence="9" type="ORF">Thini_1021</name>
</gene>
<dbReference type="GO" id="GO:0015031">
    <property type="term" value="P:protein transport"/>
    <property type="evidence" value="ECO:0007669"/>
    <property type="project" value="UniProtKB-KW"/>
</dbReference>
<accession>A0A656HF31</accession>
<feature type="domain" description="MotA/TolQ/ExbB proton channel" evidence="8">
    <location>
        <begin position="113"/>
        <end position="221"/>
    </location>
</feature>
<dbReference type="EMBL" id="JH651384">
    <property type="protein sequence ID" value="EIJ33645.1"/>
    <property type="molecule type" value="Genomic_DNA"/>
</dbReference>
<evidence type="ECO:0000256" key="7">
    <source>
        <dbReference type="SAM" id="Phobius"/>
    </source>
</evidence>
<keyword evidence="3 7" id="KW-0812">Transmembrane</keyword>
<name>A0A656HF31_THINJ</name>
<dbReference type="Proteomes" id="UP000005317">
    <property type="component" value="Unassembled WGS sequence"/>
</dbReference>
<feature type="transmembrane region" description="Helical" evidence="7">
    <location>
        <begin position="146"/>
        <end position="169"/>
    </location>
</feature>
<reference evidence="10" key="1">
    <citation type="journal article" date="2011" name="Stand. Genomic Sci.">
        <title>Genome sequence of the filamentous, gliding Thiothrix nivea neotype strain (JP2(T)).</title>
        <authorList>
            <person name="Lapidus A."/>
            <person name="Nolan M."/>
            <person name="Lucas S."/>
            <person name="Glavina Del Rio T."/>
            <person name="Tice H."/>
            <person name="Cheng J.F."/>
            <person name="Tapia R."/>
            <person name="Han C."/>
            <person name="Goodwin L."/>
            <person name="Pitluck S."/>
            <person name="Liolios K."/>
            <person name="Pagani I."/>
            <person name="Ivanova N."/>
            <person name="Huntemann M."/>
            <person name="Mavromatis K."/>
            <person name="Mikhailova N."/>
            <person name="Pati A."/>
            <person name="Chen A."/>
            <person name="Palaniappan K."/>
            <person name="Land M."/>
            <person name="Brambilla E.M."/>
            <person name="Rohde M."/>
            <person name="Abt B."/>
            <person name="Verbarg S."/>
            <person name="Goker M."/>
            <person name="Bristow J."/>
            <person name="Eisen J.A."/>
            <person name="Markowitz V."/>
            <person name="Hugenholtz P."/>
            <person name="Kyrpides N.C."/>
            <person name="Klenk H.P."/>
            <person name="Woyke T."/>
        </authorList>
    </citation>
    <scope>NUCLEOTIDE SEQUENCE [LARGE SCALE GENOMIC DNA]</scope>
    <source>
        <strain evidence="10">ATCC 35100 / DSM 5205 / JP2</strain>
    </source>
</reference>
<keyword evidence="6" id="KW-0653">Protein transport</keyword>
<feature type="transmembrane region" description="Helical" evidence="7">
    <location>
        <begin position="9"/>
        <end position="29"/>
    </location>
</feature>
<evidence type="ECO:0000259" key="8">
    <source>
        <dbReference type="Pfam" id="PF01618"/>
    </source>
</evidence>
<feature type="transmembrane region" description="Helical" evidence="7">
    <location>
        <begin position="49"/>
        <end position="72"/>
    </location>
</feature>
<organism evidence="9 10">
    <name type="scientific">Thiothrix nivea (strain ATCC 35100 / DSM 5205 / JP2)</name>
    <dbReference type="NCBI Taxonomy" id="870187"/>
    <lineage>
        <taxon>Bacteria</taxon>
        <taxon>Pseudomonadati</taxon>
        <taxon>Pseudomonadota</taxon>
        <taxon>Gammaproteobacteria</taxon>
        <taxon>Thiotrichales</taxon>
        <taxon>Thiotrichaceae</taxon>
        <taxon>Thiothrix</taxon>
    </lineage>
</organism>
<dbReference type="AlphaFoldDB" id="A0A656HF31"/>
<keyword evidence="2" id="KW-1003">Cell membrane</keyword>
<feature type="transmembrane region" description="Helical" evidence="7">
    <location>
        <begin position="189"/>
        <end position="208"/>
    </location>
</feature>
<dbReference type="GO" id="GO:0005886">
    <property type="term" value="C:plasma membrane"/>
    <property type="evidence" value="ECO:0007669"/>
    <property type="project" value="UniProtKB-SubCell"/>
</dbReference>
<evidence type="ECO:0000256" key="1">
    <source>
        <dbReference type="ARBA" id="ARBA00004651"/>
    </source>
</evidence>
<dbReference type="RefSeq" id="WP_002707594.1">
    <property type="nucleotide sequence ID" value="NZ_JH651384.1"/>
</dbReference>